<organism evidence="4 5">
    <name type="scientific">Marasmius oreades</name>
    <name type="common">fairy-ring Marasmius</name>
    <dbReference type="NCBI Taxonomy" id="181124"/>
    <lineage>
        <taxon>Eukaryota</taxon>
        <taxon>Fungi</taxon>
        <taxon>Dikarya</taxon>
        <taxon>Basidiomycota</taxon>
        <taxon>Agaricomycotina</taxon>
        <taxon>Agaricomycetes</taxon>
        <taxon>Agaricomycetidae</taxon>
        <taxon>Agaricales</taxon>
        <taxon>Marasmiineae</taxon>
        <taxon>Marasmiaceae</taxon>
        <taxon>Marasmius</taxon>
    </lineage>
</organism>
<feature type="domain" description="Protein kinase" evidence="3">
    <location>
        <begin position="504"/>
        <end position="792"/>
    </location>
</feature>
<sequence>MLHSFVAARLLPRPPAWATYAQRVAPSLATTPFLALHIQANGAETQFTIGQGRPNLFVISHEKPDNEYLILNHPSQTNTDPARTLTVVPPLPFQHPLYLSIMPRINAGFLSSQTYKRLVKVEQYQLDQPSIERLLNALKEAGHSIPGVRKTGNGGEAPPGWDSWSGDSPREQPRIFVLPRYVPLSFDLVPFKALPAPLDTSVFMQIALFRQFYLDYTWEGCRLVIQYIESMRKALPRLSSSGKIFRAPALTTGRDPDPPINTVRPSLAHLASLPIPHDGDPQVCEEDELADDWKDEEDLPVLEMEMAPVVSCVEAGKIKVIALDCDAILVNGPLQEALITIFPSAVYQEGANGLDSPRAIVQKIARYLGATEPQSVSQDVLAHLSKPSLHVDALTSISTLVQNGYSVLALPGAKNRDIVSQVPVVTPNLHGVAEPAALAGFPTTFIKRHGSRSAKLTIPTVVPTYTVAGMEHILPLLLEPTYTPPAQKPEVLQNFLPLRIRGCYQVTFTLGTGSYGCVWNAIQLSTGAGVAIKVEVNKSSTLSYEAAIYAQLEGVKGIPVVHWAGLENTAQVLVMDKLGPTLEKFRRVCRGAMSLKTVLMLGEQMLTTIEEVHSRGVIVRDINPDNFAMGLLEDYKRLYLFDMGLCKLFLDPTTGKQGRTRSRRDDIEAIGNLLLYLLHGQLPWQGIYAPDIPSKLRHIGEMKRGRPFTDLLSNSPPVFTPFFEHCRSLAFEDKPDYAYLRCVLRQTMEEKGWEYDWEYDWWSPGERGTLLPEEYKFEERFLEPVRRYQNVL</sequence>
<comment type="caution">
    <text evidence="4">The sequence shown here is derived from an EMBL/GenBank/DDBJ whole genome shotgun (WGS) entry which is preliminary data.</text>
</comment>
<dbReference type="SUPFAM" id="SSF56112">
    <property type="entry name" value="Protein kinase-like (PK-like)"/>
    <property type="match status" value="1"/>
</dbReference>
<dbReference type="Pfam" id="PF00069">
    <property type="entry name" value="Pkinase"/>
    <property type="match status" value="1"/>
</dbReference>
<accession>A0A9P7RNB4</accession>
<evidence type="ECO:0000256" key="1">
    <source>
        <dbReference type="PROSITE-ProRule" id="PRU10141"/>
    </source>
</evidence>
<keyword evidence="1" id="KW-0067">ATP-binding</keyword>
<evidence type="ECO:0000313" key="4">
    <source>
        <dbReference type="EMBL" id="KAG7086305.1"/>
    </source>
</evidence>
<dbReference type="GO" id="GO:0005524">
    <property type="term" value="F:ATP binding"/>
    <property type="evidence" value="ECO:0007669"/>
    <property type="project" value="UniProtKB-UniRule"/>
</dbReference>
<keyword evidence="5" id="KW-1185">Reference proteome</keyword>
<dbReference type="PANTHER" id="PTHR11909">
    <property type="entry name" value="CASEIN KINASE-RELATED"/>
    <property type="match status" value="1"/>
</dbReference>
<dbReference type="InterPro" id="IPR011009">
    <property type="entry name" value="Kinase-like_dom_sf"/>
</dbReference>
<dbReference type="RefSeq" id="XP_043002776.1">
    <property type="nucleotide sequence ID" value="XM_043159177.1"/>
</dbReference>
<feature type="binding site" evidence="1">
    <location>
        <position position="533"/>
    </location>
    <ligand>
        <name>ATP</name>
        <dbReference type="ChEBI" id="CHEBI:30616"/>
    </ligand>
</feature>
<dbReference type="PROSITE" id="PS00107">
    <property type="entry name" value="PROTEIN_KINASE_ATP"/>
    <property type="match status" value="1"/>
</dbReference>
<protein>
    <recommendedName>
        <fullName evidence="3">Protein kinase domain-containing protein</fullName>
    </recommendedName>
</protein>
<keyword evidence="1" id="KW-0547">Nucleotide-binding</keyword>
<dbReference type="PROSITE" id="PS50011">
    <property type="entry name" value="PROTEIN_KINASE_DOM"/>
    <property type="match status" value="1"/>
</dbReference>
<dbReference type="Proteomes" id="UP001049176">
    <property type="component" value="Chromosome 10"/>
</dbReference>
<proteinExistence type="predicted"/>
<dbReference type="SMART" id="SM00220">
    <property type="entry name" value="S_TKc"/>
    <property type="match status" value="1"/>
</dbReference>
<feature type="region of interest" description="Disordered" evidence="2">
    <location>
        <begin position="145"/>
        <end position="166"/>
    </location>
</feature>
<name>A0A9P7RNB4_9AGAR</name>
<dbReference type="OrthoDB" id="2987224at2759"/>
<dbReference type="EMBL" id="CM032190">
    <property type="protein sequence ID" value="KAG7086305.1"/>
    <property type="molecule type" value="Genomic_DNA"/>
</dbReference>
<dbReference type="GO" id="GO:0004672">
    <property type="term" value="F:protein kinase activity"/>
    <property type="evidence" value="ECO:0007669"/>
    <property type="project" value="InterPro"/>
</dbReference>
<evidence type="ECO:0000259" key="3">
    <source>
        <dbReference type="PROSITE" id="PS50011"/>
    </source>
</evidence>
<evidence type="ECO:0000313" key="5">
    <source>
        <dbReference type="Proteomes" id="UP001049176"/>
    </source>
</evidence>
<dbReference type="AlphaFoldDB" id="A0A9P7RNB4"/>
<evidence type="ECO:0000256" key="2">
    <source>
        <dbReference type="SAM" id="MobiDB-lite"/>
    </source>
</evidence>
<dbReference type="InterPro" id="IPR000719">
    <property type="entry name" value="Prot_kinase_dom"/>
</dbReference>
<dbReference type="InterPro" id="IPR050235">
    <property type="entry name" value="CK1_Ser-Thr_kinase"/>
</dbReference>
<dbReference type="Gene3D" id="1.10.510.10">
    <property type="entry name" value="Transferase(Phosphotransferase) domain 1"/>
    <property type="match status" value="1"/>
</dbReference>
<dbReference type="GeneID" id="66071345"/>
<reference evidence="4" key="1">
    <citation type="journal article" date="2021" name="Genome Biol. Evol.">
        <title>The assembled and annotated genome of the fairy-ring fungus Marasmius oreades.</title>
        <authorList>
            <person name="Hiltunen M."/>
            <person name="Ament-Velasquez S.L."/>
            <person name="Johannesson H."/>
        </authorList>
    </citation>
    <scope>NUCLEOTIDE SEQUENCE</scope>
    <source>
        <strain evidence="4">03SP1</strain>
    </source>
</reference>
<dbReference type="KEGG" id="more:E1B28_002269"/>
<gene>
    <name evidence="4" type="ORF">E1B28_002269</name>
</gene>
<dbReference type="InterPro" id="IPR017441">
    <property type="entry name" value="Protein_kinase_ATP_BS"/>
</dbReference>